<keyword evidence="2" id="KW-0812">Transmembrane</keyword>
<evidence type="ECO:0000313" key="4">
    <source>
        <dbReference type="Proteomes" id="UP000245469"/>
    </source>
</evidence>
<gene>
    <name evidence="3" type="ORF">BXY45_101158</name>
</gene>
<evidence type="ECO:0000256" key="2">
    <source>
        <dbReference type="SAM" id="Phobius"/>
    </source>
</evidence>
<reference evidence="3 4" key="1">
    <citation type="submission" date="2018-03" db="EMBL/GenBank/DDBJ databases">
        <title>Genomic Encyclopedia of Archaeal and Bacterial Type Strains, Phase II (KMG-II): from individual species to whole genera.</title>
        <authorList>
            <person name="Goeker M."/>
        </authorList>
    </citation>
    <scope>NUCLEOTIDE SEQUENCE [LARGE SCALE GENOMIC DNA]</scope>
    <source>
        <strain evidence="3 4">DSM 44889</strain>
    </source>
</reference>
<protein>
    <submittedName>
        <fullName evidence="3">DivIVA domain-containing protein</fullName>
    </submittedName>
</protein>
<dbReference type="InterPro" id="IPR019933">
    <property type="entry name" value="DivIVA_domain"/>
</dbReference>
<keyword evidence="2" id="KW-1133">Transmembrane helix</keyword>
<evidence type="ECO:0000313" key="3">
    <source>
        <dbReference type="EMBL" id="PWJ56183.1"/>
    </source>
</evidence>
<sequence length="127" mass="13585">MHRRPLRLTGAACAIVWQHRRVTLVLLLVAVAVVGVVVAVAAGRLPAGMPGPTGGSPHRPLPARSLEPADLDALRFSVVPRGYRMDEVDATLARLRAELAERDRRLEALAAAASTPVARPSTRDEES</sequence>
<dbReference type="NCBIfam" id="TIGR03544">
    <property type="entry name" value="DivI1A_domain"/>
    <property type="match status" value="1"/>
</dbReference>
<keyword evidence="2" id="KW-0472">Membrane</keyword>
<dbReference type="AlphaFoldDB" id="A0A316AEN0"/>
<accession>A0A316AEN0</accession>
<keyword evidence="4" id="KW-1185">Reference proteome</keyword>
<dbReference type="EMBL" id="QGDQ01000001">
    <property type="protein sequence ID" value="PWJ56183.1"/>
    <property type="molecule type" value="Genomic_DNA"/>
</dbReference>
<name>A0A316AEN0_9ACTN</name>
<keyword evidence="1" id="KW-0175">Coiled coil</keyword>
<feature type="transmembrane region" description="Helical" evidence="2">
    <location>
        <begin position="21"/>
        <end position="42"/>
    </location>
</feature>
<evidence type="ECO:0000256" key="1">
    <source>
        <dbReference type="SAM" id="Coils"/>
    </source>
</evidence>
<dbReference type="Gene3D" id="6.10.250.660">
    <property type="match status" value="1"/>
</dbReference>
<comment type="caution">
    <text evidence="3">The sequence shown here is derived from an EMBL/GenBank/DDBJ whole genome shotgun (WGS) entry which is preliminary data.</text>
</comment>
<organism evidence="3 4">
    <name type="scientific">Quadrisphaera granulorum</name>
    <dbReference type="NCBI Taxonomy" id="317664"/>
    <lineage>
        <taxon>Bacteria</taxon>
        <taxon>Bacillati</taxon>
        <taxon>Actinomycetota</taxon>
        <taxon>Actinomycetes</taxon>
        <taxon>Kineosporiales</taxon>
        <taxon>Kineosporiaceae</taxon>
        <taxon>Quadrisphaera</taxon>
    </lineage>
</organism>
<dbReference type="Proteomes" id="UP000245469">
    <property type="component" value="Unassembled WGS sequence"/>
</dbReference>
<proteinExistence type="predicted"/>
<feature type="coiled-coil region" evidence="1">
    <location>
        <begin position="85"/>
        <end position="112"/>
    </location>
</feature>